<comment type="caution">
    <text evidence="1">The sequence shown here is derived from an EMBL/GenBank/DDBJ whole genome shotgun (WGS) entry which is preliminary data.</text>
</comment>
<sequence length="145" mass="15575">MAPAAWSSQAGWRAHVELALEAVPEPQQPPGPCCLEAHPEPVSLLRLERGIPQCVRGAARNGHFCAVVQEPGAATAWVPRKLLPPPAELKDTDHATEAEPGGGWCALRVGCAGSGKGGLKAPLVPRGGRFFYYYWRDLLPHILSR</sequence>
<gene>
    <name evidence="1" type="ORF">PCOR1329_LOCUS19096</name>
</gene>
<evidence type="ECO:0000313" key="1">
    <source>
        <dbReference type="EMBL" id="CAK0815996.1"/>
    </source>
</evidence>
<dbReference type="EMBL" id="CAUYUJ010006065">
    <property type="protein sequence ID" value="CAK0815996.1"/>
    <property type="molecule type" value="Genomic_DNA"/>
</dbReference>
<organism evidence="1 2">
    <name type="scientific">Prorocentrum cordatum</name>
    <dbReference type="NCBI Taxonomy" id="2364126"/>
    <lineage>
        <taxon>Eukaryota</taxon>
        <taxon>Sar</taxon>
        <taxon>Alveolata</taxon>
        <taxon>Dinophyceae</taxon>
        <taxon>Prorocentrales</taxon>
        <taxon>Prorocentraceae</taxon>
        <taxon>Prorocentrum</taxon>
    </lineage>
</organism>
<proteinExistence type="predicted"/>
<dbReference type="Proteomes" id="UP001189429">
    <property type="component" value="Unassembled WGS sequence"/>
</dbReference>
<evidence type="ECO:0000313" key="2">
    <source>
        <dbReference type="Proteomes" id="UP001189429"/>
    </source>
</evidence>
<reference evidence="1" key="1">
    <citation type="submission" date="2023-10" db="EMBL/GenBank/DDBJ databases">
        <authorList>
            <person name="Chen Y."/>
            <person name="Shah S."/>
            <person name="Dougan E. K."/>
            <person name="Thang M."/>
            <person name="Chan C."/>
        </authorList>
    </citation>
    <scope>NUCLEOTIDE SEQUENCE [LARGE SCALE GENOMIC DNA]</scope>
</reference>
<accession>A0ABN9RBQ9</accession>
<protein>
    <submittedName>
        <fullName evidence="1">Uncharacterized protein</fullName>
    </submittedName>
</protein>
<keyword evidence="2" id="KW-1185">Reference proteome</keyword>
<name>A0ABN9RBQ9_9DINO</name>